<gene>
    <name evidence="3" type="ORF">GCK32_002615</name>
</gene>
<dbReference type="Proteomes" id="UP001331761">
    <property type="component" value="Unassembled WGS sequence"/>
</dbReference>
<feature type="transmembrane region" description="Helical" evidence="2">
    <location>
        <begin position="95"/>
        <end position="115"/>
    </location>
</feature>
<evidence type="ECO:0000313" key="3">
    <source>
        <dbReference type="EMBL" id="KAK5972858.1"/>
    </source>
</evidence>
<feature type="compositionally biased region" description="Basic and acidic residues" evidence="1">
    <location>
        <begin position="133"/>
        <end position="150"/>
    </location>
</feature>
<protein>
    <submittedName>
        <fullName evidence="3">Uncharacterized protein</fullName>
    </submittedName>
</protein>
<proteinExistence type="predicted"/>
<keyword evidence="2" id="KW-0472">Membrane</keyword>
<feature type="transmembrane region" description="Helical" evidence="2">
    <location>
        <begin position="35"/>
        <end position="58"/>
    </location>
</feature>
<evidence type="ECO:0000256" key="1">
    <source>
        <dbReference type="SAM" id="MobiDB-lite"/>
    </source>
</evidence>
<evidence type="ECO:0000313" key="4">
    <source>
        <dbReference type="Proteomes" id="UP001331761"/>
    </source>
</evidence>
<feature type="transmembrane region" description="Helical" evidence="2">
    <location>
        <begin position="70"/>
        <end position="89"/>
    </location>
</feature>
<keyword evidence="2" id="KW-0812">Transmembrane</keyword>
<sequence length="170" mass="19259">MPYSPAYQWNNTVVVIGSCRRHEPKPEEKYETCGAIIRSAAILHLLVINGLAFYFYGLPFLSVDLNDDRFTAYMMFAFVELPAGNLYFQTFGPEYVKIIVVGVVCIIAGLLCLVLPETKDRPVPPDIRSLTATDDHTVDTRDREELMREQELDDDEGPSSENAPILRKEE</sequence>
<accession>A0AAN8IJL3</accession>
<keyword evidence="2" id="KW-1133">Transmembrane helix</keyword>
<comment type="caution">
    <text evidence="3">The sequence shown here is derived from an EMBL/GenBank/DDBJ whole genome shotgun (WGS) entry which is preliminary data.</text>
</comment>
<reference evidence="3 4" key="1">
    <citation type="submission" date="2019-10" db="EMBL/GenBank/DDBJ databases">
        <title>Assembly and Annotation for the nematode Trichostrongylus colubriformis.</title>
        <authorList>
            <person name="Martin J."/>
        </authorList>
    </citation>
    <scope>NUCLEOTIDE SEQUENCE [LARGE SCALE GENOMIC DNA]</scope>
    <source>
        <strain evidence="3">G859</strain>
        <tissue evidence="3">Whole worm</tissue>
    </source>
</reference>
<feature type="region of interest" description="Disordered" evidence="1">
    <location>
        <begin position="124"/>
        <end position="170"/>
    </location>
</feature>
<evidence type="ECO:0000256" key="2">
    <source>
        <dbReference type="SAM" id="Phobius"/>
    </source>
</evidence>
<organism evidence="3 4">
    <name type="scientific">Trichostrongylus colubriformis</name>
    <name type="common">Black scour worm</name>
    <dbReference type="NCBI Taxonomy" id="6319"/>
    <lineage>
        <taxon>Eukaryota</taxon>
        <taxon>Metazoa</taxon>
        <taxon>Ecdysozoa</taxon>
        <taxon>Nematoda</taxon>
        <taxon>Chromadorea</taxon>
        <taxon>Rhabditida</taxon>
        <taxon>Rhabditina</taxon>
        <taxon>Rhabditomorpha</taxon>
        <taxon>Strongyloidea</taxon>
        <taxon>Trichostrongylidae</taxon>
        <taxon>Trichostrongylus</taxon>
    </lineage>
</organism>
<keyword evidence="4" id="KW-1185">Reference proteome</keyword>
<dbReference type="AlphaFoldDB" id="A0AAN8IJL3"/>
<name>A0AAN8IJL3_TRICO</name>
<dbReference type="EMBL" id="WIXE01016204">
    <property type="protein sequence ID" value="KAK5972858.1"/>
    <property type="molecule type" value="Genomic_DNA"/>
</dbReference>